<dbReference type="OrthoDB" id="21568at2"/>
<comment type="cofactor">
    <cofactor evidence="1">
        <name>Mg(2+)</name>
        <dbReference type="ChEBI" id="CHEBI:18420"/>
    </cofactor>
</comment>
<dbReference type="Proteomes" id="UP000252004">
    <property type="component" value="Chromosome"/>
</dbReference>
<dbReference type="PRINTS" id="PR00502">
    <property type="entry name" value="NUDIXFAMILY"/>
</dbReference>
<feature type="domain" description="Nudix hydrolase" evidence="5">
    <location>
        <begin position="6"/>
        <end position="137"/>
    </location>
</feature>
<dbReference type="KEGG" id="sgz:C0216_04800"/>
<dbReference type="PANTHER" id="PTHR43046:SF16">
    <property type="entry name" value="ADP-RIBOSE PYROPHOSPHATASE YJHB-RELATED"/>
    <property type="match status" value="1"/>
</dbReference>
<evidence type="ECO:0000256" key="2">
    <source>
        <dbReference type="ARBA" id="ARBA00005582"/>
    </source>
</evidence>
<sequence>MNAAAPATPVIDTHVILRDGDRILLSQRGGPYGYGRWHAPSGKLDAGEPLTVGAARELREETGVEVDPAHLRLVHVVHHRQSPEVERIGLFFEATVWNGEPVNREPEKCLDLRWWAVHALPDDIIEYPAAGLLGYLNRDGDRVLTEHGWH</sequence>
<evidence type="ECO:0000259" key="5">
    <source>
        <dbReference type="PROSITE" id="PS51462"/>
    </source>
</evidence>
<dbReference type="InterPro" id="IPR020084">
    <property type="entry name" value="NUDIX_hydrolase_CS"/>
</dbReference>
<accession>A0A344TW38</accession>
<evidence type="ECO:0000313" key="6">
    <source>
        <dbReference type="EMBL" id="AXE22859.1"/>
    </source>
</evidence>
<dbReference type="RefSeq" id="WP_114054052.1">
    <property type="nucleotide sequence ID" value="NZ_CP030862.1"/>
</dbReference>
<dbReference type="Pfam" id="PF00293">
    <property type="entry name" value="NUDIX"/>
    <property type="match status" value="1"/>
</dbReference>
<dbReference type="Gene3D" id="3.90.79.10">
    <property type="entry name" value="Nucleoside Triphosphate Pyrophosphohydrolase"/>
    <property type="match status" value="1"/>
</dbReference>
<evidence type="ECO:0000256" key="4">
    <source>
        <dbReference type="RuleBase" id="RU003476"/>
    </source>
</evidence>
<name>A0A344TW38_9ACTN</name>
<proteinExistence type="inferred from homology"/>
<dbReference type="PROSITE" id="PS00893">
    <property type="entry name" value="NUDIX_BOX"/>
    <property type="match status" value="1"/>
</dbReference>
<evidence type="ECO:0000256" key="1">
    <source>
        <dbReference type="ARBA" id="ARBA00001946"/>
    </source>
</evidence>
<dbReference type="GO" id="GO:0016787">
    <property type="term" value="F:hydrolase activity"/>
    <property type="evidence" value="ECO:0007669"/>
    <property type="project" value="UniProtKB-KW"/>
</dbReference>
<keyword evidence="7" id="KW-1185">Reference proteome</keyword>
<reference evidence="6 7" key="1">
    <citation type="submission" date="2018-01" db="EMBL/GenBank/DDBJ databases">
        <title>Draft genome Sequence of streptomyces globosus LZH-48.</title>
        <authorList>
            <person name="Ran K."/>
            <person name="Li Z."/>
            <person name="Wei S."/>
            <person name="Dong R."/>
        </authorList>
    </citation>
    <scope>NUCLEOTIDE SEQUENCE [LARGE SCALE GENOMIC DNA]</scope>
    <source>
        <strain evidence="6 7">LZH-48</strain>
    </source>
</reference>
<dbReference type="PROSITE" id="PS51462">
    <property type="entry name" value="NUDIX"/>
    <property type="match status" value="1"/>
</dbReference>
<dbReference type="AlphaFoldDB" id="A0A344TW38"/>
<dbReference type="EMBL" id="CP030862">
    <property type="protein sequence ID" value="AXE22859.1"/>
    <property type="molecule type" value="Genomic_DNA"/>
</dbReference>
<keyword evidence="3 4" id="KW-0378">Hydrolase</keyword>
<evidence type="ECO:0000313" key="7">
    <source>
        <dbReference type="Proteomes" id="UP000252004"/>
    </source>
</evidence>
<dbReference type="PANTHER" id="PTHR43046">
    <property type="entry name" value="GDP-MANNOSE MANNOSYL HYDROLASE"/>
    <property type="match status" value="1"/>
</dbReference>
<comment type="similarity">
    <text evidence="2 4">Belongs to the Nudix hydrolase family.</text>
</comment>
<dbReference type="InterPro" id="IPR020476">
    <property type="entry name" value="Nudix_hydrolase"/>
</dbReference>
<organism evidence="6 7">
    <name type="scientific">Streptomyces globosus</name>
    <dbReference type="NCBI Taxonomy" id="68209"/>
    <lineage>
        <taxon>Bacteria</taxon>
        <taxon>Bacillati</taxon>
        <taxon>Actinomycetota</taxon>
        <taxon>Actinomycetes</taxon>
        <taxon>Kitasatosporales</taxon>
        <taxon>Streptomycetaceae</taxon>
        <taxon>Streptomyces</taxon>
    </lineage>
</organism>
<protein>
    <submittedName>
        <fullName evidence="6">DNA mismatch repair protein MutT</fullName>
    </submittedName>
</protein>
<dbReference type="InterPro" id="IPR015797">
    <property type="entry name" value="NUDIX_hydrolase-like_dom_sf"/>
</dbReference>
<dbReference type="SUPFAM" id="SSF55811">
    <property type="entry name" value="Nudix"/>
    <property type="match status" value="1"/>
</dbReference>
<dbReference type="InterPro" id="IPR000086">
    <property type="entry name" value="NUDIX_hydrolase_dom"/>
</dbReference>
<gene>
    <name evidence="6" type="ORF">C0216_04800</name>
</gene>
<dbReference type="CDD" id="cd04683">
    <property type="entry name" value="NUDIX_Hydrolase"/>
    <property type="match status" value="1"/>
</dbReference>
<evidence type="ECO:0000256" key="3">
    <source>
        <dbReference type="ARBA" id="ARBA00022801"/>
    </source>
</evidence>